<evidence type="ECO:0000256" key="1">
    <source>
        <dbReference type="SAM" id="MobiDB-lite"/>
    </source>
</evidence>
<sequence>MATERKPQQPEQDDTPARETRQGDERLPPKPGEAKEDGMPGYGQPDPEVREEGLPDQKW</sequence>
<evidence type="ECO:0000313" key="3">
    <source>
        <dbReference type="Proteomes" id="UP000268094"/>
    </source>
</evidence>
<name>A0A3A8JIJ4_9BACT</name>
<feature type="compositionally biased region" description="Basic and acidic residues" evidence="1">
    <location>
        <begin position="47"/>
        <end position="59"/>
    </location>
</feature>
<accession>A0A3A8JIJ4</accession>
<feature type="region of interest" description="Disordered" evidence="1">
    <location>
        <begin position="1"/>
        <end position="59"/>
    </location>
</feature>
<feature type="compositionally biased region" description="Basic and acidic residues" evidence="1">
    <location>
        <begin position="15"/>
        <end position="38"/>
    </location>
</feature>
<gene>
    <name evidence="2" type="ORF">D7V88_07285</name>
</gene>
<reference evidence="3" key="1">
    <citation type="submission" date="2018-09" db="EMBL/GenBank/DDBJ databases">
        <authorList>
            <person name="Livingstone P.G."/>
            <person name="Whitworth D.E."/>
        </authorList>
    </citation>
    <scope>NUCLEOTIDE SEQUENCE [LARGE SCALE GENOMIC DNA]</scope>
    <source>
        <strain evidence="3">CA054A</strain>
    </source>
</reference>
<protein>
    <submittedName>
        <fullName evidence="2">Uncharacterized protein</fullName>
    </submittedName>
</protein>
<evidence type="ECO:0000313" key="2">
    <source>
        <dbReference type="EMBL" id="RKG92154.1"/>
    </source>
</evidence>
<keyword evidence="3" id="KW-1185">Reference proteome</keyword>
<dbReference type="OrthoDB" id="5383485at2"/>
<proteinExistence type="predicted"/>
<dbReference type="AlphaFoldDB" id="A0A3A8JIJ4"/>
<comment type="caution">
    <text evidence="2">The sequence shown here is derived from an EMBL/GenBank/DDBJ whole genome shotgun (WGS) entry which is preliminary data.</text>
</comment>
<organism evidence="2 3">
    <name type="scientific">Corallococcus terminator</name>
    <dbReference type="NCBI Taxonomy" id="2316733"/>
    <lineage>
        <taxon>Bacteria</taxon>
        <taxon>Pseudomonadati</taxon>
        <taxon>Myxococcota</taxon>
        <taxon>Myxococcia</taxon>
        <taxon>Myxococcales</taxon>
        <taxon>Cystobacterineae</taxon>
        <taxon>Myxococcaceae</taxon>
        <taxon>Corallococcus</taxon>
    </lineage>
</organism>
<dbReference type="EMBL" id="RAVZ01000031">
    <property type="protein sequence ID" value="RKG92154.1"/>
    <property type="molecule type" value="Genomic_DNA"/>
</dbReference>
<dbReference type="Proteomes" id="UP000268094">
    <property type="component" value="Unassembled WGS sequence"/>
</dbReference>
<dbReference type="RefSeq" id="WP_120539877.1">
    <property type="nucleotide sequence ID" value="NZ_RAVZ01000031.1"/>
</dbReference>